<keyword evidence="6" id="KW-1185">Reference proteome</keyword>
<name>A0A9P4NPW1_9PEZI</name>
<keyword evidence="4" id="KW-0732">Signal</keyword>
<feature type="binding site" evidence="2">
    <location>
        <begin position="438"/>
        <end position="439"/>
    </location>
    <ligand>
        <name>L-glutamate</name>
        <dbReference type="ChEBI" id="CHEBI:29985"/>
    </ligand>
</feature>
<dbReference type="GO" id="GO:0005886">
    <property type="term" value="C:plasma membrane"/>
    <property type="evidence" value="ECO:0007669"/>
    <property type="project" value="TreeGrafter"/>
</dbReference>
<feature type="binding site" evidence="2">
    <location>
        <position position="93"/>
    </location>
    <ligand>
        <name>L-glutamate</name>
        <dbReference type="ChEBI" id="CHEBI:29985"/>
    </ligand>
</feature>
<dbReference type="Gene3D" id="1.10.246.130">
    <property type="match status" value="1"/>
</dbReference>
<comment type="pathway">
    <text evidence="3">Sulfur metabolism; glutathione metabolism.</text>
</comment>
<evidence type="ECO:0000313" key="6">
    <source>
        <dbReference type="Proteomes" id="UP000800235"/>
    </source>
</evidence>
<dbReference type="GO" id="GO:0036374">
    <property type="term" value="F:glutathione hydrolase activity"/>
    <property type="evidence" value="ECO:0007669"/>
    <property type="project" value="UniProtKB-UniRule"/>
</dbReference>
<organism evidence="5 6">
    <name type="scientific">Tothia fuscella</name>
    <dbReference type="NCBI Taxonomy" id="1048955"/>
    <lineage>
        <taxon>Eukaryota</taxon>
        <taxon>Fungi</taxon>
        <taxon>Dikarya</taxon>
        <taxon>Ascomycota</taxon>
        <taxon>Pezizomycotina</taxon>
        <taxon>Dothideomycetes</taxon>
        <taxon>Pleosporomycetidae</taxon>
        <taxon>Venturiales</taxon>
        <taxon>Cylindrosympodiaceae</taxon>
        <taxon>Tothia</taxon>
    </lineage>
</organism>
<feature type="chain" id="PRO_5040255048" description="Glutathione hydrolase" evidence="4">
    <location>
        <begin position="16"/>
        <end position="558"/>
    </location>
</feature>
<evidence type="ECO:0000256" key="4">
    <source>
        <dbReference type="SAM" id="SignalP"/>
    </source>
</evidence>
<protein>
    <recommendedName>
        <fullName evidence="3">Glutathione hydrolase</fullName>
        <ecNumber evidence="3">2.3.2.2</ecNumber>
        <ecNumber evidence="3">3.4.19.13</ecNumber>
    </recommendedName>
    <alternativeName>
        <fullName evidence="3">Gamma-glutamyltransferase</fullName>
    </alternativeName>
    <alternativeName>
        <fullName evidence="3">Gamma-glutamyltranspeptidase</fullName>
    </alternativeName>
</protein>
<dbReference type="InterPro" id="IPR029055">
    <property type="entry name" value="Ntn_hydrolases_N"/>
</dbReference>
<dbReference type="Gene3D" id="3.60.20.40">
    <property type="match status" value="1"/>
</dbReference>
<dbReference type="OrthoDB" id="1081007at2759"/>
<keyword evidence="3" id="KW-0012">Acyltransferase</keyword>
<keyword evidence="3" id="KW-0808">Transferase</keyword>
<evidence type="ECO:0000256" key="3">
    <source>
        <dbReference type="RuleBase" id="RU368068"/>
    </source>
</evidence>
<dbReference type="AlphaFoldDB" id="A0A9P4NPW1"/>
<comment type="caution">
    <text evidence="5">The sequence shown here is derived from an EMBL/GenBank/DDBJ whole genome shotgun (WGS) entry which is preliminary data.</text>
</comment>
<feature type="binding site" evidence="2">
    <location>
        <position position="410"/>
    </location>
    <ligand>
        <name>L-glutamate</name>
        <dbReference type="ChEBI" id="CHEBI:29985"/>
    </ligand>
</feature>
<comment type="catalytic activity">
    <reaction evidence="3">
        <text>an S-substituted glutathione + H2O = an S-substituted L-cysteinylglycine + L-glutamate</text>
        <dbReference type="Rhea" id="RHEA:59468"/>
        <dbReference type="ChEBI" id="CHEBI:15377"/>
        <dbReference type="ChEBI" id="CHEBI:29985"/>
        <dbReference type="ChEBI" id="CHEBI:90779"/>
        <dbReference type="ChEBI" id="CHEBI:143103"/>
        <dbReference type="EC" id="3.4.19.13"/>
    </reaction>
</comment>
<dbReference type="EC" id="3.4.19.13" evidence="3"/>
<dbReference type="Pfam" id="PF01019">
    <property type="entry name" value="G_glu_transpept"/>
    <property type="match status" value="1"/>
</dbReference>
<dbReference type="InterPro" id="IPR043137">
    <property type="entry name" value="GGT_ssub_C"/>
</dbReference>
<evidence type="ECO:0000256" key="1">
    <source>
        <dbReference type="PIRSR" id="PIRSR600101-1"/>
    </source>
</evidence>
<comment type="function">
    <text evidence="3">Cleaves the gamma-glutamyl peptide bond of glutathione and glutathione conjugates.</text>
</comment>
<dbReference type="EC" id="2.3.2.2" evidence="3"/>
<dbReference type="SUPFAM" id="SSF56235">
    <property type="entry name" value="N-terminal nucleophile aminohydrolases (Ntn hydrolases)"/>
    <property type="match status" value="1"/>
</dbReference>
<dbReference type="GO" id="GO:0006751">
    <property type="term" value="P:glutathione catabolic process"/>
    <property type="evidence" value="ECO:0007669"/>
    <property type="project" value="UniProtKB-UniRule"/>
</dbReference>
<accession>A0A9P4NPW1</accession>
<dbReference type="PRINTS" id="PR01210">
    <property type="entry name" value="GGTRANSPTASE"/>
</dbReference>
<proteinExistence type="predicted"/>
<keyword evidence="3" id="KW-0378">Hydrolase</keyword>
<dbReference type="GO" id="GO:0103068">
    <property type="term" value="F:leukotriene C4 gamma-glutamyl transferase activity"/>
    <property type="evidence" value="ECO:0007669"/>
    <property type="project" value="UniProtKB-EC"/>
</dbReference>
<evidence type="ECO:0000313" key="5">
    <source>
        <dbReference type="EMBL" id="KAF2429864.1"/>
    </source>
</evidence>
<comment type="catalytic activity">
    <reaction evidence="3">
        <text>glutathione + H2O = L-cysteinylglycine + L-glutamate</text>
        <dbReference type="Rhea" id="RHEA:28807"/>
        <dbReference type="ChEBI" id="CHEBI:15377"/>
        <dbReference type="ChEBI" id="CHEBI:29985"/>
        <dbReference type="ChEBI" id="CHEBI:57925"/>
        <dbReference type="ChEBI" id="CHEBI:61694"/>
        <dbReference type="EC" id="3.4.19.13"/>
    </reaction>
</comment>
<evidence type="ECO:0000256" key="2">
    <source>
        <dbReference type="PIRSR" id="PIRSR600101-2"/>
    </source>
</evidence>
<dbReference type="Proteomes" id="UP000800235">
    <property type="component" value="Unassembled WGS sequence"/>
</dbReference>
<gene>
    <name evidence="5" type="ORF">EJ08DRAFT_590165</name>
</gene>
<dbReference type="PANTHER" id="PTHR11686">
    <property type="entry name" value="GAMMA GLUTAMYL TRANSPEPTIDASE"/>
    <property type="match status" value="1"/>
</dbReference>
<feature type="binding site" evidence="2">
    <location>
        <position position="461"/>
    </location>
    <ligand>
        <name>L-glutamate</name>
        <dbReference type="ChEBI" id="CHEBI:29985"/>
    </ligand>
</feature>
<feature type="binding site" evidence="2">
    <location>
        <begin position="386"/>
        <end position="388"/>
    </location>
    <ligand>
        <name>L-glutamate</name>
        <dbReference type="ChEBI" id="CHEBI:29985"/>
    </ligand>
</feature>
<dbReference type="NCBIfam" id="TIGR00066">
    <property type="entry name" value="g_glut_trans"/>
    <property type="match status" value="1"/>
</dbReference>
<dbReference type="PANTHER" id="PTHR11686:SF62">
    <property type="entry name" value="GLUTATHIONE HYDROLASE"/>
    <property type="match status" value="1"/>
</dbReference>
<feature type="active site" description="Nucleophile" evidence="1">
    <location>
        <position position="368"/>
    </location>
</feature>
<reference evidence="5" key="1">
    <citation type="journal article" date="2020" name="Stud. Mycol.">
        <title>101 Dothideomycetes genomes: a test case for predicting lifestyles and emergence of pathogens.</title>
        <authorList>
            <person name="Haridas S."/>
            <person name="Albert R."/>
            <person name="Binder M."/>
            <person name="Bloem J."/>
            <person name="Labutti K."/>
            <person name="Salamov A."/>
            <person name="Andreopoulos B."/>
            <person name="Baker S."/>
            <person name="Barry K."/>
            <person name="Bills G."/>
            <person name="Bluhm B."/>
            <person name="Cannon C."/>
            <person name="Castanera R."/>
            <person name="Culley D."/>
            <person name="Daum C."/>
            <person name="Ezra D."/>
            <person name="Gonzalez J."/>
            <person name="Henrissat B."/>
            <person name="Kuo A."/>
            <person name="Liang C."/>
            <person name="Lipzen A."/>
            <person name="Lutzoni F."/>
            <person name="Magnuson J."/>
            <person name="Mondo S."/>
            <person name="Nolan M."/>
            <person name="Ohm R."/>
            <person name="Pangilinan J."/>
            <person name="Park H.-J."/>
            <person name="Ramirez L."/>
            <person name="Alfaro M."/>
            <person name="Sun H."/>
            <person name="Tritt A."/>
            <person name="Yoshinaga Y."/>
            <person name="Zwiers L.-H."/>
            <person name="Turgeon B."/>
            <person name="Goodwin S."/>
            <person name="Spatafora J."/>
            <person name="Crous P."/>
            <person name="Grigoriev I."/>
        </authorList>
    </citation>
    <scope>NUCLEOTIDE SEQUENCE</scope>
    <source>
        <strain evidence="5">CBS 130266</strain>
    </source>
</reference>
<dbReference type="InterPro" id="IPR043138">
    <property type="entry name" value="GGT_lsub"/>
</dbReference>
<comment type="catalytic activity">
    <reaction evidence="3">
        <text>an N-terminal (5-L-glutamyl)-[peptide] + an alpha-amino acid = 5-L-glutamyl amino acid + an N-terminal L-alpha-aminoacyl-[peptide]</text>
        <dbReference type="Rhea" id="RHEA:23904"/>
        <dbReference type="Rhea" id="RHEA-COMP:9780"/>
        <dbReference type="Rhea" id="RHEA-COMP:9795"/>
        <dbReference type="ChEBI" id="CHEBI:77644"/>
        <dbReference type="ChEBI" id="CHEBI:78597"/>
        <dbReference type="ChEBI" id="CHEBI:78599"/>
        <dbReference type="ChEBI" id="CHEBI:78608"/>
        <dbReference type="EC" id="2.3.2.2"/>
    </reaction>
</comment>
<dbReference type="EMBL" id="MU007043">
    <property type="protein sequence ID" value="KAF2429864.1"/>
    <property type="molecule type" value="Genomic_DNA"/>
</dbReference>
<sequence length="558" mass="59420">MAPIFSLLTSQLALTSPLTYTSSPAKHGAVASESDICSRIGIDIFEVGGNAADSLVATTFCVGVVGMYHSGIGGGGFMVVRRSDGEYENIDFRETAPMAADEDMFLGNVNGSIVSGLASGVPGELRGLQYLHENYGSLPWKALVKPAIKIARFGWAVNADLVRYMESATVSDDFLTNDPNWAIDFAPRGKRLALGETITRKRYADTLEKIAEDGPDVFYEGPMAQAMIDTLQAQNGSMTMADLKNYTVALRKPATINCRGQKLTSCSAPASGIVALTVMNVISGYDNIGDPAVLNLSTHRLDEAMRFGYGMRTELGDPSFVPGMVEYQDSMISEETGEAIRKNISDTTTFPVAYYDPLGIESLDTPGTSHVVTAEASGMAVSLTTTVNLLFGSKVVIPQTGVIMNNEMNDFSIPNTTNAFGYAPSPANFVRAGKRPLSSISPTIAEYANGSLAFIIGAAGGSRITTATIQSLWFVLDRNMSVSEALVQSRLHDQLIPNQAAFEEGYDPSTVEFMASLGHNVTIVPKGASAVQGIRVTGNGTFEAAGEPRQKNSGGFAY</sequence>
<feature type="signal peptide" evidence="4">
    <location>
        <begin position="1"/>
        <end position="15"/>
    </location>
</feature>
<dbReference type="FunFam" id="3.60.20.40:FF:000008">
    <property type="entry name" value="Gamma-glutamyltranspeptidase (Eurofung)"/>
    <property type="match status" value="1"/>
</dbReference>
<dbReference type="InterPro" id="IPR000101">
    <property type="entry name" value="GGT_peptidase"/>
</dbReference>